<proteinExistence type="predicted"/>
<dbReference type="Proteomes" id="UP001062846">
    <property type="component" value="Chromosome 10"/>
</dbReference>
<reference evidence="1" key="1">
    <citation type="submission" date="2022-02" db="EMBL/GenBank/DDBJ databases">
        <title>Plant Genome Project.</title>
        <authorList>
            <person name="Zhang R.-G."/>
        </authorList>
    </citation>
    <scope>NUCLEOTIDE SEQUENCE</scope>
    <source>
        <strain evidence="1">AT1</strain>
    </source>
</reference>
<comment type="caution">
    <text evidence="1">The sequence shown here is derived from an EMBL/GenBank/DDBJ whole genome shotgun (WGS) entry which is preliminary data.</text>
</comment>
<evidence type="ECO:0000313" key="1">
    <source>
        <dbReference type="EMBL" id="KAI8534854.1"/>
    </source>
</evidence>
<keyword evidence="2" id="KW-1185">Reference proteome</keyword>
<gene>
    <name evidence="1" type="ORF">RHMOL_Rhmol10G0128900</name>
</gene>
<evidence type="ECO:0000313" key="2">
    <source>
        <dbReference type="Proteomes" id="UP001062846"/>
    </source>
</evidence>
<accession>A0ACC0M1S4</accession>
<sequence>MAESFCEDPWSEGSFHSQGVQHVSLNNQHVSIDIWVKEAKNLPNKDTFHNSLADELKKFPGNLCREIGGNNPNEKTSDPYITIAFSDCVIGRTFLISNCANPVWMQHYYVPVAHSAAEVPFVVKDNDVFGYQIIGVVEIPVDQLLSGKKVKGTFPILDKSGKPWKIGAVLSVLIQYIPLGKMTLYNSGVPGTYFPLRKSGKVTLYQDAHVQDGCLPNLRLDLDIQYKHGNCWRDIFDAISQACRLIYNTGWSVYHQVRLVRENDNAAEVTLGDLLKTKSQQGVRVLLLVWNDPTSWNIMVYQQVRTKT</sequence>
<dbReference type="EMBL" id="CM046397">
    <property type="protein sequence ID" value="KAI8534854.1"/>
    <property type="molecule type" value="Genomic_DNA"/>
</dbReference>
<name>A0ACC0M1S4_RHOML</name>
<protein>
    <submittedName>
        <fullName evidence="1">Uncharacterized protein</fullName>
    </submittedName>
</protein>
<organism evidence="1 2">
    <name type="scientific">Rhododendron molle</name>
    <name type="common">Chinese azalea</name>
    <name type="synonym">Azalea mollis</name>
    <dbReference type="NCBI Taxonomy" id="49168"/>
    <lineage>
        <taxon>Eukaryota</taxon>
        <taxon>Viridiplantae</taxon>
        <taxon>Streptophyta</taxon>
        <taxon>Embryophyta</taxon>
        <taxon>Tracheophyta</taxon>
        <taxon>Spermatophyta</taxon>
        <taxon>Magnoliopsida</taxon>
        <taxon>eudicotyledons</taxon>
        <taxon>Gunneridae</taxon>
        <taxon>Pentapetalae</taxon>
        <taxon>asterids</taxon>
        <taxon>Ericales</taxon>
        <taxon>Ericaceae</taxon>
        <taxon>Ericoideae</taxon>
        <taxon>Rhodoreae</taxon>
        <taxon>Rhododendron</taxon>
    </lineage>
</organism>